<gene>
    <name evidence="2" type="ORF">S2091_3712</name>
</gene>
<sequence length="256" mass="28987">MSLPALIQAQNLIKAGDIVGAESALATLAETEGDQALVVALDQFPAKDLLAIIREYDCSKESLVNLLVTPAQFAQAVVLEKRYADLSHEQLRGMINSVIFREDADPSEFLYAISEVDGGYDALADYLAERTERIEFFYRYATFDLFEYSDEVKTQAIDDDLLNLTRESEPQSSPLDMSNVEDHDWMEVTTILRYQHPDIFREVLLKLRARLKKENAQHDAFMENMGELPEGVLDNDKPMPSTERPDFEGLQEESAL</sequence>
<protein>
    <submittedName>
        <fullName evidence="2">Uncharacterized protein</fullName>
    </submittedName>
</protein>
<dbReference type="OrthoDB" id="9178541at2"/>
<keyword evidence="3" id="KW-1185">Reference proteome</keyword>
<evidence type="ECO:0000313" key="2">
    <source>
        <dbReference type="EMBL" id="PRC91596.1"/>
    </source>
</evidence>
<evidence type="ECO:0000256" key="1">
    <source>
        <dbReference type="SAM" id="MobiDB-lite"/>
    </source>
</evidence>
<feature type="region of interest" description="Disordered" evidence="1">
    <location>
        <begin position="227"/>
        <end position="256"/>
    </location>
</feature>
<accession>A0A2S9GVA9</accession>
<dbReference type="RefSeq" id="WP_105533462.1">
    <property type="nucleotide sequence ID" value="NZ_PUGF01000021.1"/>
</dbReference>
<dbReference type="AlphaFoldDB" id="A0A2S9GVA9"/>
<organism evidence="2 3">
    <name type="scientific">Solimicrobium silvestre</name>
    <dbReference type="NCBI Taxonomy" id="2099400"/>
    <lineage>
        <taxon>Bacteria</taxon>
        <taxon>Pseudomonadati</taxon>
        <taxon>Pseudomonadota</taxon>
        <taxon>Betaproteobacteria</taxon>
        <taxon>Burkholderiales</taxon>
        <taxon>Oxalobacteraceae</taxon>
        <taxon>Solimicrobium</taxon>
    </lineage>
</organism>
<name>A0A2S9GVA9_9BURK</name>
<evidence type="ECO:0000313" key="3">
    <source>
        <dbReference type="Proteomes" id="UP000237839"/>
    </source>
</evidence>
<proteinExistence type="predicted"/>
<comment type="caution">
    <text evidence="2">The sequence shown here is derived from an EMBL/GenBank/DDBJ whole genome shotgun (WGS) entry which is preliminary data.</text>
</comment>
<reference evidence="2 3" key="1">
    <citation type="submission" date="2018-02" db="EMBL/GenBank/DDBJ databases">
        <title>Solimicrobium silvestre gen. nov., sp. nov., isolated from alpine forest soil.</title>
        <authorList>
            <person name="Margesin R."/>
            <person name="Albuquerque L."/>
            <person name="Zhang D.-C."/>
            <person name="Froufe H.J.C."/>
            <person name="Severino R."/>
            <person name="Roxo I."/>
            <person name="Egas C."/>
            <person name="Da Costa M.S."/>
        </authorList>
    </citation>
    <scope>NUCLEOTIDE SEQUENCE [LARGE SCALE GENOMIC DNA]</scope>
    <source>
        <strain evidence="2 3">S20-91</strain>
    </source>
</reference>
<dbReference type="EMBL" id="PUGF01000021">
    <property type="protein sequence ID" value="PRC91596.1"/>
    <property type="molecule type" value="Genomic_DNA"/>
</dbReference>
<dbReference type="Proteomes" id="UP000237839">
    <property type="component" value="Unassembled WGS sequence"/>
</dbReference>